<evidence type="ECO:0000313" key="2">
    <source>
        <dbReference type="Proteomes" id="UP000204364"/>
    </source>
</evidence>
<organism evidence="1 2">
    <name type="scientific">Synechococcus phage S-WAM1</name>
    <dbReference type="NCBI Taxonomy" id="1815521"/>
    <lineage>
        <taxon>Viruses</taxon>
        <taxon>Duplodnaviria</taxon>
        <taxon>Heunggongvirae</taxon>
        <taxon>Uroviricota</taxon>
        <taxon>Caudoviricetes</taxon>
        <taxon>Pantevenvirales</taxon>
        <taxon>Kyanoviridae</taxon>
        <taxon>Sokavirus</taxon>
        <taxon>Sokavirus swam1</taxon>
    </lineage>
</organism>
<name>A0A1D8KSW8_9CAUD</name>
<dbReference type="KEGG" id="vg:30310157"/>
<dbReference type="Proteomes" id="UP000204364">
    <property type="component" value="Segment"/>
</dbReference>
<sequence>MSKGFGGPAGDERTNRRLADGVRKLSGLAKILRKYPDDPKGRKKMLKAWKRYYNGALGEIERLDNPDINDLQAAVEQLETVNPEMPTEPIEIDQDPTPEQIEAIRDAIGK</sequence>
<dbReference type="EMBL" id="KU686210">
    <property type="protein sequence ID" value="AOV61677.1"/>
    <property type="molecule type" value="Genomic_DNA"/>
</dbReference>
<protein>
    <submittedName>
        <fullName evidence="1">Uncharacterized protein</fullName>
    </submittedName>
</protein>
<accession>A0A1D8KSW8</accession>
<dbReference type="OrthoDB" id="40526at10239"/>
<reference evidence="1 2" key="1">
    <citation type="journal article" date="2016" name="Virology">
        <title>The genomic content and context of auxiliary metabolic genes in marine cyanomyoviruses.</title>
        <authorList>
            <person name="Crummett L.T."/>
            <person name="Puxty R.J."/>
            <person name="Weihe C."/>
            <person name="Marston M.F."/>
            <person name="Martiny J.B."/>
        </authorList>
    </citation>
    <scope>NUCLEOTIDE SEQUENCE [LARGE SCALE GENOMIC DNA]</scope>
    <source>
        <strain evidence="1">0810PA09</strain>
    </source>
</reference>
<proteinExistence type="predicted"/>
<keyword evidence="2" id="KW-1185">Reference proteome</keyword>
<dbReference type="GeneID" id="30310157"/>
<evidence type="ECO:0000313" key="1">
    <source>
        <dbReference type="EMBL" id="AOV61677.1"/>
    </source>
</evidence>
<dbReference type="RefSeq" id="YP_009325193.1">
    <property type="nucleotide sequence ID" value="NC_031944.1"/>
</dbReference>
<gene>
    <name evidence="1" type="ORF">P090810_204</name>
</gene>